<dbReference type="PRINTS" id="PR00110">
    <property type="entry name" value="ALPHAAMYLASE"/>
</dbReference>
<dbReference type="GO" id="GO:0043169">
    <property type="term" value="F:cation binding"/>
    <property type="evidence" value="ECO:0007669"/>
    <property type="project" value="InterPro"/>
</dbReference>
<dbReference type="InterPro" id="IPR006047">
    <property type="entry name" value="GH13_cat_dom"/>
</dbReference>
<organism evidence="12">
    <name type="scientific">Cladocopium goreaui</name>
    <dbReference type="NCBI Taxonomy" id="2562237"/>
    <lineage>
        <taxon>Eukaryota</taxon>
        <taxon>Sar</taxon>
        <taxon>Alveolata</taxon>
        <taxon>Dinophyceae</taxon>
        <taxon>Suessiales</taxon>
        <taxon>Symbiodiniaceae</taxon>
        <taxon>Cladocopium</taxon>
    </lineage>
</organism>
<dbReference type="Gene3D" id="2.60.40.1180">
    <property type="entry name" value="Golgi alpha-mannosidase II"/>
    <property type="match status" value="1"/>
</dbReference>
<dbReference type="InterPro" id="IPR006046">
    <property type="entry name" value="Alpha_amylase"/>
</dbReference>
<comment type="caution">
    <text evidence="12">The sequence shown here is derived from an EMBL/GenBank/DDBJ whole genome shotgun (WGS) entry which is preliminary data.</text>
</comment>
<dbReference type="SUPFAM" id="SSF53756">
    <property type="entry name" value="UDP-Glycosyltransferase/glycogen phosphorylase"/>
    <property type="match status" value="1"/>
</dbReference>
<feature type="transmembrane region" description="Helical" evidence="10">
    <location>
        <begin position="27"/>
        <end position="45"/>
    </location>
</feature>
<evidence type="ECO:0000256" key="8">
    <source>
        <dbReference type="SAM" id="Coils"/>
    </source>
</evidence>
<evidence type="ECO:0000256" key="5">
    <source>
        <dbReference type="ARBA" id="ARBA00022676"/>
    </source>
</evidence>
<dbReference type="InterPro" id="IPR017853">
    <property type="entry name" value="GH"/>
</dbReference>
<evidence type="ECO:0000313" key="14">
    <source>
        <dbReference type="Proteomes" id="UP001152797"/>
    </source>
</evidence>
<dbReference type="SMART" id="SM00642">
    <property type="entry name" value="Aamy"/>
    <property type="match status" value="1"/>
</dbReference>
<gene>
    <name evidence="12" type="ORF">C1SCF055_LOCUS33149</name>
</gene>
<dbReference type="Pfam" id="PF00534">
    <property type="entry name" value="Glycos_transf_1"/>
    <property type="match status" value="1"/>
</dbReference>
<reference evidence="12" key="1">
    <citation type="submission" date="2022-10" db="EMBL/GenBank/DDBJ databases">
        <authorList>
            <person name="Chen Y."/>
            <person name="Dougan E. K."/>
            <person name="Chan C."/>
            <person name="Rhodes N."/>
            <person name="Thang M."/>
        </authorList>
    </citation>
    <scope>NUCLEOTIDE SEQUENCE</scope>
</reference>
<feature type="region of interest" description="Disordered" evidence="9">
    <location>
        <begin position="1689"/>
        <end position="1716"/>
    </location>
</feature>
<dbReference type="InterPro" id="IPR013780">
    <property type="entry name" value="Glyco_hydro_b"/>
</dbReference>
<keyword evidence="10" id="KW-0812">Transmembrane</keyword>
<feature type="transmembrane region" description="Helical" evidence="10">
    <location>
        <begin position="777"/>
        <end position="796"/>
    </location>
</feature>
<keyword evidence="5" id="KW-0328">Glycosyltransferase</keyword>
<feature type="transmembrane region" description="Helical" evidence="10">
    <location>
        <begin position="926"/>
        <end position="950"/>
    </location>
</feature>
<dbReference type="Gene3D" id="3.40.50.2000">
    <property type="entry name" value="Glycogen Phosphorylase B"/>
    <property type="match status" value="2"/>
</dbReference>
<keyword evidence="6" id="KW-0808">Transferase</keyword>
<feature type="transmembrane region" description="Helical" evidence="10">
    <location>
        <begin position="842"/>
        <end position="861"/>
    </location>
</feature>
<evidence type="ECO:0000256" key="9">
    <source>
        <dbReference type="SAM" id="MobiDB-lite"/>
    </source>
</evidence>
<feature type="transmembrane region" description="Helical" evidence="10">
    <location>
        <begin position="749"/>
        <end position="770"/>
    </location>
</feature>
<evidence type="ECO:0000313" key="13">
    <source>
        <dbReference type="EMBL" id="CAL1160985.1"/>
    </source>
</evidence>
<proteinExistence type="inferred from homology"/>
<evidence type="ECO:0000313" key="12">
    <source>
        <dbReference type="EMBL" id="CAI4007610.1"/>
    </source>
</evidence>
<evidence type="ECO:0000256" key="10">
    <source>
        <dbReference type="SAM" id="Phobius"/>
    </source>
</evidence>
<feature type="compositionally biased region" description="Polar residues" evidence="9">
    <location>
        <begin position="1704"/>
        <end position="1713"/>
    </location>
</feature>
<dbReference type="InterPro" id="IPR058655">
    <property type="entry name" value="Mok11-14/Ags1-like"/>
</dbReference>
<dbReference type="InterPro" id="IPR036259">
    <property type="entry name" value="MFS_trans_sf"/>
</dbReference>
<evidence type="ECO:0000256" key="1">
    <source>
        <dbReference type="ARBA" id="ARBA00000548"/>
    </source>
</evidence>
<dbReference type="InterPro" id="IPR013534">
    <property type="entry name" value="Starch_synth_cat_dom"/>
</dbReference>
<dbReference type="GO" id="GO:0047657">
    <property type="term" value="F:alpha-1,3-glucan synthase activity"/>
    <property type="evidence" value="ECO:0007669"/>
    <property type="project" value="UniProtKB-EC"/>
</dbReference>
<dbReference type="EMBL" id="CAMXCT030004090">
    <property type="protein sequence ID" value="CAL4794922.1"/>
    <property type="molecule type" value="Genomic_DNA"/>
</dbReference>
<dbReference type="Proteomes" id="UP001152797">
    <property type="component" value="Unassembled WGS sequence"/>
</dbReference>
<comment type="catalytic activity">
    <reaction evidence="1">
        <text>Endohydrolysis of (1-&gt;4)-alpha-D-glucosidic linkages in polysaccharides containing three or more (1-&gt;4)-alpha-linked D-glucose units.</text>
        <dbReference type="EC" id="3.2.1.1"/>
    </reaction>
</comment>
<dbReference type="Pfam" id="PF00128">
    <property type="entry name" value="Alpha-amylase"/>
    <property type="match status" value="1"/>
</dbReference>
<protein>
    <recommendedName>
        <fullName evidence="4">alpha-amylase</fullName>
        <ecNumber evidence="4">3.2.1.1</ecNumber>
    </recommendedName>
</protein>
<evidence type="ECO:0000256" key="6">
    <source>
        <dbReference type="ARBA" id="ARBA00022679"/>
    </source>
</evidence>
<keyword evidence="10" id="KW-0472">Membrane</keyword>
<keyword evidence="10" id="KW-1133">Transmembrane helix</keyword>
<name>A0A9P1DC79_9DINO</name>
<feature type="transmembrane region" description="Helical" evidence="10">
    <location>
        <begin position="1026"/>
        <end position="1047"/>
    </location>
</feature>
<reference evidence="13" key="2">
    <citation type="submission" date="2024-04" db="EMBL/GenBank/DDBJ databases">
        <authorList>
            <person name="Chen Y."/>
            <person name="Shah S."/>
            <person name="Dougan E. K."/>
            <person name="Thang M."/>
            <person name="Chan C."/>
        </authorList>
    </citation>
    <scope>NUCLEOTIDE SEQUENCE [LARGE SCALE GENOMIC DNA]</scope>
</reference>
<dbReference type="PANTHER" id="PTHR47182:SF5">
    <property type="entry name" value="CELL WALL ALPHA-1,3-GLUCAN SYNTHASE MOK12"/>
    <property type="match status" value="1"/>
</dbReference>
<evidence type="ECO:0000256" key="2">
    <source>
        <dbReference type="ARBA" id="ARBA00001913"/>
    </source>
</evidence>
<evidence type="ECO:0000256" key="7">
    <source>
        <dbReference type="RuleBase" id="RU003615"/>
    </source>
</evidence>
<dbReference type="SUPFAM" id="SSF51445">
    <property type="entry name" value="(Trans)glycosidases"/>
    <property type="match status" value="1"/>
</dbReference>
<evidence type="ECO:0000256" key="3">
    <source>
        <dbReference type="ARBA" id="ARBA00008061"/>
    </source>
</evidence>
<dbReference type="GO" id="GO:0004556">
    <property type="term" value="F:alpha-amylase activity"/>
    <property type="evidence" value="ECO:0007669"/>
    <property type="project" value="UniProtKB-EC"/>
</dbReference>
<dbReference type="Pfam" id="PF08323">
    <property type="entry name" value="Glyco_transf_5"/>
    <property type="match status" value="1"/>
</dbReference>
<keyword evidence="14" id="KW-1185">Reference proteome</keyword>
<sequence>MDETDETLRRLSDAVVNLDSGVPFPVISVWLCLAWPLPTLFFWLAEYFARRRRVTAEGSEGTDGMLSEPLLSPMRPTTRELIQPGSCRVMCASLEHSIPHLRCKAQAGGLGKVMDLVARHHPTDILMIHPKVKDLTYRHDFELPPLRITVDDHEQLVRVFYSKPADSESLAAIKRGFLLLSHPWFEERDKKSIYPNPMSRRKVLCFYSLWNQCVGKLLHRYKPHVYHCPDFHACIAPWYALQNQDPADPAQLRMLLVLHNAEYQGSVSTDMIRERQCEKVARIFNMSEDFIFAHLTAEGRFNMLKAGVDFLLAYQEGQGAYAVSQFYAAECHARYSIFWQLPSIGGIDNPMLEDEREADLLKDLSVQKAEAKRQVQSEFGLNVDPDARLFVSLGRLVRQKGVDILADVAEWLLRTYPDAQLLVIGPPADGFGYYAQRRLEALAAMDCFEGRLVAKCEFIQAPPSLKWGADFCLMPSRDEPFGYVDIEFAWRGAITVGAQSGGLGKVPGFYYVQQNRENLSRLRRELRTAVRRAMQASQKTLRDMSARAMESSFPLIEWQESLMDAYKALQPGCADLTSSGTLELSHLSHPSPSPSPGSFNWFPEEAPAAPATQVEVVEAELTDAQEFFWQELTEEELSERVTNQLDESQTASNALPSIETILQRIGTDVSKEHETGRVAKWLTEPMFGTARVHWLVSCAYIACPLSSLLVLVVATEWGIRGSTRLPVWFPAWFKVIFGDGGLNLPMLNMLLFSINALAGAVGAPIWACLARVAQPRHLLAAAMLLQVPFLTTMLCVRHPDVSLATTLVFLQGLASSGSLMFVSFNFMMSIKADVSHAAYRMGILEMTRQAVTWFITAYIFLASPSTKEGTASEPLPPTVYWLLLPTAAVVVLATLIPGVLFWMAPGPYREDALPSWDMKNFWKKRSFVILSISDILGSLVLFPSTCYIQWWLANGWRGPDLAILSVVFAFALAGVTILWAKALGSAIIHGFALLIGVTLLLPPATMLRAIVQEEVSTFTFLGRSNVAVIICCLSLIFEGVRCSSAWAVKVRVLNSRWRLLSYGSIFISMQGVASFASPFLCEYLARRNSSTFISANEKELADAAVVTMVPLSLLQFAMQIVAAPWIRQDLGVASSNSLYRDSSIALRFRSWTLKKSAWRRLPPQMAILFGCVLGAVALLVQFRLMERPVPFTPVRRCLNGFQPSACELIEDETDHRPADSFAFRGKGSYGINRFGQSTTGKFNCQVRMTMLGGDTFVFWSEGRCQVWRCHHGIDAPATPSTDGQEVWSQHCSISGQNHIMAHLFEWPWPDIANECETYLGPAGFSVVQISPPMEHIIGSSWSTRYQPVSFKLDSRSGTPDEFEDMVSRCTKAGVSVMVDTVLNHMASPVVQIPQEDRDAGKHCGGKEASPKFSTTPCEGWSGTPYGNREFHSGMPGLDYFERSQFHHFEGNLESNCGIPPWTNNRYLCDLYGLVDLDTENLLVQEQLKNYIKVLFERGVTMLRLDAAMHVYPESFLAILAAFPFDYVVQEYYPDDLKLKSTLEKAKTVGTFTNFDFGRQVGQVLFDSCPEGAWVNSTSRFGDLLHIGYPTADCTYALCNTAYPPELALLFIDNHDQQRERWKPVYGGRPASPVCRWDGKDIGNCRPIYKHGLSYNLAQLFMLAWPYGDAVRLLSSYAFEYFDQGPPGVQNDSWRDRPLSPAQRCRSTPTTSPVTEEYDKDLDHPWVCEHRWQGVAGMVRFRRIMGHATPGEVTRWHTWSDRLGHVAFGWDKVAFVALNHGFNWETQQGSNKSWSLVGLDSYLPQGKYCNLAVASHPVPDRWDGSCFSEDGFVVVDINGTIIEGKVPSTGVLAIHVNFANLSNSTDDILLI</sequence>
<feature type="transmembrane region" description="Helical" evidence="10">
    <location>
        <begin position="808"/>
        <end position="830"/>
    </location>
</feature>
<comment type="cofactor">
    <cofactor evidence="2">
        <name>Ca(2+)</name>
        <dbReference type="ChEBI" id="CHEBI:29108"/>
    </cofactor>
</comment>
<dbReference type="GO" id="GO:0005975">
    <property type="term" value="P:carbohydrate metabolic process"/>
    <property type="evidence" value="ECO:0007669"/>
    <property type="project" value="InterPro"/>
</dbReference>
<dbReference type="SUPFAM" id="SSF103473">
    <property type="entry name" value="MFS general substrate transporter"/>
    <property type="match status" value="1"/>
</dbReference>
<evidence type="ECO:0000259" key="11">
    <source>
        <dbReference type="SMART" id="SM00642"/>
    </source>
</evidence>
<feature type="coiled-coil region" evidence="8">
    <location>
        <begin position="512"/>
        <end position="539"/>
    </location>
</feature>
<feature type="domain" description="Glycosyl hydrolase family 13 catalytic" evidence="11">
    <location>
        <begin position="1298"/>
        <end position="1741"/>
    </location>
</feature>
<dbReference type="PANTHER" id="PTHR47182">
    <property type="entry name" value="CELL WALL ALPHA-1,3-GLUCAN SYNTHASE AGS1-RELATED"/>
    <property type="match status" value="1"/>
</dbReference>
<feature type="transmembrane region" description="Helical" evidence="10">
    <location>
        <begin position="987"/>
        <end position="1006"/>
    </location>
</feature>
<dbReference type="EC" id="3.2.1.1" evidence="4"/>
<dbReference type="InterPro" id="IPR001296">
    <property type="entry name" value="Glyco_trans_1"/>
</dbReference>
<dbReference type="CDD" id="cd06174">
    <property type="entry name" value="MFS"/>
    <property type="match status" value="1"/>
</dbReference>
<feature type="transmembrane region" description="Helical" evidence="10">
    <location>
        <begin position="694"/>
        <end position="719"/>
    </location>
</feature>
<dbReference type="EMBL" id="CAMXCT010004090">
    <property type="protein sequence ID" value="CAI4007610.1"/>
    <property type="molecule type" value="Genomic_DNA"/>
</dbReference>
<dbReference type="EMBL" id="CAMXCT020004090">
    <property type="protein sequence ID" value="CAL1160985.1"/>
    <property type="molecule type" value="Genomic_DNA"/>
</dbReference>
<accession>A0A9P1DC79</accession>
<keyword evidence="8" id="KW-0175">Coiled coil</keyword>
<evidence type="ECO:0000256" key="4">
    <source>
        <dbReference type="ARBA" id="ARBA00012595"/>
    </source>
</evidence>
<feature type="transmembrane region" description="Helical" evidence="10">
    <location>
        <begin position="962"/>
        <end position="980"/>
    </location>
</feature>
<dbReference type="Gene3D" id="3.20.20.80">
    <property type="entry name" value="Glycosidases"/>
    <property type="match status" value="1"/>
</dbReference>
<dbReference type="OrthoDB" id="550577at2759"/>
<comment type="similarity">
    <text evidence="3 7">Belongs to the glycosyl hydrolase 13 family.</text>
</comment>
<feature type="transmembrane region" description="Helical" evidence="10">
    <location>
        <begin position="881"/>
        <end position="905"/>
    </location>
</feature>
<feature type="transmembrane region" description="Helical" evidence="10">
    <location>
        <begin position="1165"/>
        <end position="1185"/>
    </location>
</feature>